<accession>A0A072NXF6</accession>
<dbReference type="EC" id="1.2.1.3" evidence="3"/>
<dbReference type="PANTHER" id="PTHR11699">
    <property type="entry name" value="ALDEHYDE DEHYDROGENASE-RELATED"/>
    <property type="match status" value="1"/>
</dbReference>
<evidence type="ECO:0000256" key="6">
    <source>
        <dbReference type="RuleBase" id="RU003345"/>
    </source>
</evidence>
<feature type="domain" description="Aldehyde dehydrogenase" evidence="7">
    <location>
        <begin position="35"/>
        <end position="480"/>
    </location>
</feature>
<dbReference type="InterPro" id="IPR029510">
    <property type="entry name" value="Ald_DH_CS_GLU"/>
</dbReference>
<dbReference type="PROSITE" id="PS00687">
    <property type="entry name" value="ALDEHYDE_DEHYDR_GLU"/>
    <property type="match status" value="1"/>
</dbReference>
<evidence type="ECO:0000256" key="5">
    <source>
        <dbReference type="PROSITE-ProRule" id="PRU10007"/>
    </source>
</evidence>
<feature type="active site" evidence="5">
    <location>
        <position position="258"/>
    </location>
</feature>
<evidence type="ECO:0000313" key="8">
    <source>
        <dbReference type="EMBL" id="KEF52112.1"/>
    </source>
</evidence>
<evidence type="ECO:0000256" key="3">
    <source>
        <dbReference type="ARBA" id="ARBA00024226"/>
    </source>
</evidence>
<dbReference type="Gene3D" id="3.40.309.10">
    <property type="entry name" value="Aldehyde Dehydrogenase, Chain A, domain 2"/>
    <property type="match status" value="1"/>
</dbReference>
<dbReference type="GO" id="GO:0004029">
    <property type="term" value="F:aldehyde dehydrogenase (NAD+) activity"/>
    <property type="evidence" value="ECO:0007669"/>
    <property type="project" value="UniProtKB-EC"/>
</dbReference>
<keyword evidence="2 6" id="KW-0560">Oxidoreductase</keyword>
<dbReference type="Pfam" id="PF00171">
    <property type="entry name" value="Aldedh"/>
    <property type="match status" value="1"/>
</dbReference>
<protein>
    <recommendedName>
        <fullName evidence="3">aldehyde dehydrogenase (NAD(+))</fullName>
        <ecNumber evidence="3">1.2.1.3</ecNumber>
    </recommendedName>
</protein>
<dbReference type="OrthoDB" id="310895at2759"/>
<evidence type="ECO:0000313" key="9">
    <source>
        <dbReference type="Proteomes" id="UP000027920"/>
    </source>
</evidence>
<comment type="catalytic activity">
    <reaction evidence="4">
        <text>an aldehyde + NAD(+) + H2O = a carboxylate + NADH + 2 H(+)</text>
        <dbReference type="Rhea" id="RHEA:16185"/>
        <dbReference type="ChEBI" id="CHEBI:15377"/>
        <dbReference type="ChEBI" id="CHEBI:15378"/>
        <dbReference type="ChEBI" id="CHEBI:17478"/>
        <dbReference type="ChEBI" id="CHEBI:29067"/>
        <dbReference type="ChEBI" id="CHEBI:57540"/>
        <dbReference type="ChEBI" id="CHEBI:57945"/>
        <dbReference type="EC" id="1.2.1.3"/>
    </reaction>
</comment>
<dbReference type="Proteomes" id="UP000027920">
    <property type="component" value="Unassembled WGS sequence"/>
</dbReference>
<evidence type="ECO:0000256" key="4">
    <source>
        <dbReference type="ARBA" id="ARBA00049194"/>
    </source>
</evidence>
<dbReference type="InterPro" id="IPR044086">
    <property type="entry name" value="LUC3-like"/>
</dbReference>
<dbReference type="SUPFAM" id="SSF53720">
    <property type="entry name" value="ALDH-like"/>
    <property type="match status" value="1"/>
</dbReference>
<evidence type="ECO:0000256" key="1">
    <source>
        <dbReference type="ARBA" id="ARBA00009986"/>
    </source>
</evidence>
<dbReference type="InterPro" id="IPR016160">
    <property type="entry name" value="Ald_DH_CS_CYS"/>
</dbReference>
<dbReference type="Gene3D" id="3.40.605.10">
    <property type="entry name" value="Aldehyde Dehydrogenase, Chain A, domain 1"/>
    <property type="match status" value="1"/>
</dbReference>
<comment type="caution">
    <text evidence="8">The sequence shown here is derived from an EMBL/GenBank/DDBJ whole genome shotgun (WGS) entry which is preliminary data.</text>
</comment>
<organism evidence="8 9">
    <name type="scientific">Exophiala aquamarina CBS 119918</name>
    <dbReference type="NCBI Taxonomy" id="1182545"/>
    <lineage>
        <taxon>Eukaryota</taxon>
        <taxon>Fungi</taxon>
        <taxon>Dikarya</taxon>
        <taxon>Ascomycota</taxon>
        <taxon>Pezizomycotina</taxon>
        <taxon>Eurotiomycetes</taxon>
        <taxon>Chaetothyriomycetidae</taxon>
        <taxon>Chaetothyriales</taxon>
        <taxon>Herpotrichiellaceae</taxon>
        <taxon>Exophiala</taxon>
    </lineage>
</organism>
<dbReference type="STRING" id="1182545.A0A072NXF6"/>
<dbReference type="FunFam" id="3.40.605.10:FF:000007">
    <property type="entry name" value="NAD/NADP-dependent betaine aldehyde dehydrogenase"/>
    <property type="match status" value="1"/>
</dbReference>
<dbReference type="CDD" id="cd07106">
    <property type="entry name" value="ALDH_AldA-AAD23400"/>
    <property type="match status" value="1"/>
</dbReference>
<dbReference type="InterPro" id="IPR016162">
    <property type="entry name" value="Ald_DH_N"/>
</dbReference>
<name>A0A072NXF6_9EURO</name>
<dbReference type="HOGENOM" id="CLU_005391_0_2_1"/>
<dbReference type="InterPro" id="IPR016161">
    <property type="entry name" value="Ald_DH/histidinol_DH"/>
</dbReference>
<dbReference type="GeneID" id="25286635"/>
<comment type="similarity">
    <text evidence="1 6">Belongs to the aldehyde dehydrogenase family.</text>
</comment>
<keyword evidence="9" id="KW-1185">Reference proteome</keyword>
<dbReference type="InterPro" id="IPR015590">
    <property type="entry name" value="Aldehyde_DH_dom"/>
</dbReference>
<reference evidence="8 9" key="1">
    <citation type="submission" date="2013-03" db="EMBL/GenBank/DDBJ databases">
        <title>The Genome Sequence of Exophiala aquamarina CBS 119918.</title>
        <authorList>
            <consortium name="The Broad Institute Genomics Platform"/>
            <person name="Cuomo C."/>
            <person name="de Hoog S."/>
            <person name="Gorbushina A."/>
            <person name="Walker B."/>
            <person name="Young S.K."/>
            <person name="Zeng Q."/>
            <person name="Gargeya S."/>
            <person name="Fitzgerald M."/>
            <person name="Haas B."/>
            <person name="Abouelleil A."/>
            <person name="Allen A.W."/>
            <person name="Alvarado L."/>
            <person name="Arachchi H.M."/>
            <person name="Berlin A.M."/>
            <person name="Chapman S.B."/>
            <person name="Gainer-Dewar J."/>
            <person name="Goldberg J."/>
            <person name="Griggs A."/>
            <person name="Gujja S."/>
            <person name="Hansen M."/>
            <person name="Howarth C."/>
            <person name="Imamovic A."/>
            <person name="Ireland A."/>
            <person name="Larimer J."/>
            <person name="McCowan C."/>
            <person name="Murphy C."/>
            <person name="Pearson M."/>
            <person name="Poon T.W."/>
            <person name="Priest M."/>
            <person name="Roberts A."/>
            <person name="Saif S."/>
            <person name="Shea T."/>
            <person name="Sisk P."/>
            <person name="Sykes S."/>
            <person name="Wortman J."/>
            <person name="Nusbaum C."/>
            <person name="Birren B."/>
        </authorList>
    </citation>
    <scope>NUCLEOTIDE SEQUENCE [LARGE SCALE GENOMIC DNA]</scope>
    <source>
        <strain evidence="8 9">CBS 119918</strain>
    </source>
</reference>
<evidence type="ECO:0000259" key="7">
    <source>
        <dbReference type="Pfam" id="PF00171"/>
    </source>
</evidence>
<dbReference type="EMBL" id="AMGV01000019">
    <property type="protein sequence ID" value="KEF52112.1"/>
    <property type="molecule type" value="Genomic_DNA"/>
</dbReference>
<gene>
    <name evidence="8" type="ORF">A1O9_11738</name>
</gene>
<proteinExistence type="inferred from homology"/>
<sequence length="486" mass="52627">MAGQSGIKHPNGTFTPLDWTIFSNTIDGKQVQTAKTRHSINPANGEVGPDVPLSTPEDVQNAMIAAQKGFAIWSIVPWEERKKAVLAFANGIREEMDGFVKMLTREQGKPLTFARMELDTAASFTETVANLVLSEERYQAGDADTVVRYTPLGVCVGIVPWNFPILLACGKLAPALLTGNSIIIKPSPFTPAGGLKLIELAQRYFPAGVVQSLSGDDSLGPLLTSHPVPAKISFTGSTFTGKKVMESASKTLKRVTLELGGNDPAVVLDDININAVAPKIAQLAFLNSGQICLALKRIFVHESIFDEFRDALVKATKELKLGPGTDEGVFLGPVQNAMQYERVKGFFNDIEKEKWNVAVGGKNPEGKGYFITPTIIDRPKEGSRIVVEEPFGPIVPLLTFSNDEEAIQKANNTQYGLGASVWSSNIERANEIARKLHAGSVWVNTHFELDARVPFGGHKESGIGVEFGIGGLKSYCNSQTLYLKKA</sequence>
<dbReference type="AlphaFoldDB" id="A0A072NXF6"/>
<evidence type="ECO:0000256" key="2">
    <source>
        <dbReference type="ARBA" id="ARBA00023002"/>
    </source>
</evidence>
<dbReference type="VEuPathDB" id="FungiDB:A1O9_11738"/>
<dbReference type="InterPro" id="IPR016163">
    <property type="entry name" value="Ald_DH_C"/>
</dbReference>
<dbReference type="RefSeq" id="XP_013254702.1">
    <property type="nucleotide sequence ID" value="XM_013399248.1"/>
</dbReference>
<dbReference type="PROSITE" id="PS00070">
    <property type="entry name" value="ALDEHYDE_DEHYDR_CYS"/>
    <property type="match status" value="1"/>
</dbReference>
<dbReference type="FunFam" id="3.40.309.10:FF:000009">
    <property type="entry name" value="Aldehyde dehydrogenase A"/>
    <property type="match status" value="1"/>
</dbReference>